<sequence length="351" mass="40557">MKNFQEASGISMQTAIFNEIGGNQITNHYTIREERDRNIYDEFRHIRLGDVEMIRELTLGKYNRGGLFTAMVHCGQGYKCTVLSYSGPNAKAEWERDFREVTGLRNPRTMQLFGINQSNVPLLIFHNELVPLGHVWNDLPILGQVYFATLAEFHFQCKRERLWIDPKRGSLIYGMWGPDSKYVGRLESDLPMSSNTDLLQEDVFWRYLSGIKPSDREYDNQITHELSEQYDWCQHIDRSTDLAGVNGVYSTLATSRIAVISTGWHYGCFDDTVLMPDGATRFTLHNLRDTGCFELKTDWWYNQRAWVSQAPAVFHELGVSLDKDLNNFGKFPLFWFLIDTDPFQSAQCAKA</sequence>
<evidence type="ECO:0000313" key="2">
    <source>
        <dbReference type="Proteomes" id="UP001049176"/>
    </source>
</evidence>
<name>A0A9P7UX45_9AGAR</name>
<protein>
    <submittedName>
        <fullName evidence="1">Uncharacterized protein</fullName>
    </submittedName>
</protein>
<dbReference type="Proteomes" id="UP001049176">
    <property type="component" value="Chromosome 2"/>
</dbReference>
<keyword evidence="2" id="KW-1185">Reference proteome</keyword>
<reference evidence="1" key="1">
    <citation type="journal article" date="2021" name="Genome Biol. Evol.">
        <title>The assembled and annotated genome of the fairy-ring fungus Marasmius oreades.</title>
        <authorList>
            <person name="Hiltunen M."/>
            <person name="Ament-Velasquez S.L."/>
            <person name="Johannesson H."/>
        </authorList>
    </citation>
    <scope>NUCLEOTIDE SEQUENCE</scope>
    <source>
        <strain evidence="1">03SP1</strain>
    </source>
</reference>
<dbReference type="RefSeq" id="XP_043012734.1">
    <property type="nucleotide sequence ID" value="XM_043148142.1"/>
</dbReference>
<comment type="caution">
    <text evidence="1">The sequence shown here is derived from an EMBL/GenBank/DDBJ whole genome shotgun (WGS) entry which is preliminary data.</text>
</comment>
<proteinExistence type="predicted"/>
<organism evidence="1 2">
    <name type="scientific">Marasmius oreades</name>
    <name type="common">fairy-ring Marasmius</name>
    <dbReference type="NCBI Taxonomy" id="181124"/>
    <lineage>
        <taxon>Eukaryota</taxon>
        <taxon>Fungi</taxon>
        <taxon>Dikarya</taxon>
        <taxon>Basidiomycota</taxon>
        <taxon>Agaricomycotina</taxon>
        <taxon>Agaricomycetes</taxon>
        <taxon>Agaricomycetidae</taxon>
        <taxon>Agaricales</taxon>
        <taxon>Marasmiineae</taxon>
        <taxon>Marasmiaceae</taxon>
        <taxon>Marasmius</taxon>
    </lineage>
</organism>
<evidence type="ECO:0000313" key="1">
    <source>
        <dbReference type="EMBL" id="KAG7096264.1"/>
    </source>
</evidence>
<dbReference type="AlphaFoldDB" id="A0A9P7UX45"/>
<dbReference type="KEGG" id="more:E1B28_003712"/>
<dbReference type="GeneID" id="66072788"/>
<dbReference type="OrthoDB" id="3038000at2759"/>
<gene>
    <name evidence="1" type="ORF">E1B28_003712</name>
</gene>
<dbReference type="EMBL" id="CM032182">
    <property type="protein sequence ID" value="KAG7096264.1"/>
    <property type="molecule type" value="Genomic_DNA"/>
</dbReference>
<accession>A0A9P7UX45</accession>